<comment type="caution">
    <text evidence="4">The sequence shown here is derived from an EMBL/GenBank/DDBJ whole genome shotgun (WGS) entry which is preliminary data.</text>
</comment>
<dbReference type="Gene3D" id="3.40.50.1820">
    <property type="entry name" value="alpha/beta hydrolase"/>
    <property type="match status" value="1"/>
</dbReference>
<keyword evidence="2" id="KW-0732">Signal</keyword>
<protein>
    <submittedName>
        <fullName evidence="4">Alpha/beta hydrolase</fullName>
    </submittedName>
</protein>
<dbReference type="InterPro" id="IPR050300">
    <property type="entry name" value="GDXG_lipolytic_enzyme"/>
</dbReference>
<sequence length="348" mass="37364">MNKDGTDFLLGRRAFAALASTLLLLGAAKPAVSAVGGEAGTNMGKGDTNGTFSRRSTIGEIVRDPAFKGFGEYVLPLETLGHPYRKLDETSLDMPLTRLPRLLPYHTNVNVDAACGILNRLKARSLAGDRVWIPLSHEGAGLFFYPTSQRPGDSPKPFVLIAAGGGFVYVGSIHEGFPYAEAMNKNGMNAFVLQYRVTRGGSSAMEDMAEGLDFILSNSKTLNVDPKGYALMGSSAGARMAAWLGSIGLEPFGYKDRGKAGAVLMAYTGHSDWQPDDPPTFMVQGTADPIAPVRVVDNRMRAMREVGIPVDYMRVDGVAHGFGLGIGTAADGWINRAARFWAKVRTRN</sequence>
<dbReference type="RefSeq" id="WP_205102686.1">
    <property type="nucleotide sequence ID" value="NZ_JACJJC010000009.1"/>
</dbReference>
<dbReference type="PANTHER" id="PTHR48081:SF6">
    <property type="entry name" value="PEPTIDASE S9 PROLYL OLIGOPEPTIDASE CATALYTIC DOMAIN-CONTAINING PROTEIN"/>
    <property type="match status" value="1"/>
</dbReference>
<feature type="domain" description="BD-FAE-like" evidence="3">
    <location>
        <begin position="153"/>
        <end position="246"/>
    </location>
</feature>
<dbReference type="Pfam" id="PF20434">
    <property type="entry name" value="BD-FAE"/>
    <property type="match status" value="1"/>
</dbReference>
<dbReference type="Proteomes" id="UP000715095">
    <property type="component" value="Unassembled WGS sequence"/>
</dbReference>
<feature type="signal peptide" evidence="2">
    <location>
        <begin position="1"/>
        <end position="33"/>
    </location>
</feature>
<feature type="chain" id="PRO_5045919187" evidence="2">
    <location>
        <begin position="34"/>
        <end position="348"/>
    </location>
</feature>
<evidence type="ECO:0000256" key="1">
    <source>
        <dbReference type="ARBA" id="ARBA00022801"/>
    </source>
</evidence>
<organism evidence="4 5">
    <name type="scientific">Sutterella massiliensis</name>
    <dbReference type="NCBI Taxonomy" id="1816689"/>
    <lineage>
        <taxon>Bacteria</taxon>
        <taxon>Pseudomonadati</taxon>
        <taxon>Pseudomonadota</taxon>
        <taxon>Betaproteobacteria</taxon>
        <taxon>Burkholderiales</taxon>
        <taxon>Sutterellaceae</taxon>
        <taxon>Sutterella</taxon>
    </lineage>
</organism>
<evidence type="ECO:0000256" key="2">
    <source>
        <dbReference type="SAM" id="SignalP"/>
    </source>
</evidence>
<accession>A0ABS2DS98</accession>
<name>A0ABS2DS98_9BURK</name>
<proteinExistence type="predicted"/>
<evidence type="ECO:0000313" key="4">
    <source>
        <dbReference type="EMBL" id="MBM6704208.1"/>
    </source>
</evidence>
<keyword evidence="5" id="KW-1185">Reference proteome</keyword>
<reference evidence="4 5" key="1">
    <citation type="journal article" date="2021" name="Sci. Rep.">
        <title>The distribution of antibiotic resistance genes in chicken gut microbiota commensals.</title>
        <authorList>
            <person name="Juricova H."/>
            <person name="Matiasovicova J."/>
            <person name="Kubasova T."/>
            <person name="Cejkova D."/>
            <person name="Rychlik I."/>
        </authorList>
    </citation>
    <scope>NUCLEOTIDE SEQUENCE [LARGE SCALE GENOMIC DNA]</scope>
    <source>
        <strain evidence="4 5">An829</strain>
    </source>
</reference>
<dbReference type="PANTHER" id="PTHR48081">
    <property type="entry name" value="AB HYDROLASE SUPERFAMILY PROTEIN C4A8.06C"/>
    <property type="match status" value="1"/>
</dbReference>
<gene>
    <name evidence="4" type="ORF">H6A60_06890</name>
</gene>
<evidence type="ECO:0000313" key="5">
    <source>
        <dbReference type="Proteomes" id="UP000715095"/>
    </source>
</evidence>
<dbReference type="SUPFAM" id="SSF53474">
    <property type="entry name" value="alpha/beta-Hydrolases"/>
    <property type="match status" value="1"/>
</dbReference>
<dbReference type="InterPro" id="IPR049492">
    <property type="entry name" value="BD-FAE-like_dom"/>
</dbReference>
<keyword evidence="1 4" id="KW-0378">Hydrolase</keyword>
<dbReference type="EMBL" id="JACJJC010000009">
    <property type="protein sequence ID" value="MBM6704208.1"/>
    <property type="molecule type" value="Genomic_DNA"/>
</dbReference>
<dbReference type="GO" id="GO:0016787">
    <property type="term" value="F:hydrolase activity"/>
    <property type="evidence" value="ECO:0007669"/>
    <property type="project" value="UniProtKB-KW"/>
</dbReference>
<dbReference type="InterPro" id="IPR029058">
    <property type="entry name" value="AB_hydrolase_fold"/>
</dbReference>
<evidence type="ECO:0000259" key="3">
    <source>
        <dbReference type="Pfam" id="PF20434"/>
    </source>
</evidence>